<dbReference type="SUPFAM" id="SSF46689">
    <property type="entry name" value="Homeodomain-like"/>
    <property type="match status" value="1"/>
</dbReference>
<comment type="caution">
    <text evidence="5">The sequence shown here is derived from an EMBL/GenBank/DDBJ whole genome shotgun (WGS) entry which is preliminary data.</text>
</comment>
<name>A0ABW1ZCT1_9BACT</name>
<evidence type="ECO:0000259" key="4">
    <source>
        <dbReference type="PROSITE" id="PS01124"/>
    </source>
</evidence>
<accession>A0ABW1ZCT1</accession>
<gene>
    <name evidence="5" type="ORF">ACFQBQ_16830</name>
</gene>
<dbReference type="Gene3D" id="1.10.10.60">
    <property type="entry name" value="Homeodomain-like"/>
    <property type="match status" value="1"/>
</dbReference>
<dbReference type="PANTHER" id="PTHR46796">
    <property type="entry name" value="HTH-TYPE TRANSCRIPTIONAL ACTIVATOR RHAS-RELATED"/>
    <property type="match status" value="1"/>
</dbReference>
<keyword evidence="6" id="KW-1185">Reference proteome</keyword>
<evidence type="ECO:0000256" key="3">
    <source>
        <dbReference type="ARBA" id="ARBA00023163"/>
    </source>
</evidence>
<keyword evidence="2" id="KW-0238">DNA-binding</keyword>
<dbReference type="InterPro" id="IPR009057">
    <property type="entry name" value="Homeodomain-like_sf"/>
</dbReference>
<dbReference type="PANTHER" id="PTHR46796:SF13">
    <property type="entry name" value="HTH-TYPE TRANSCRIPTIONAL ACTIVATOR RHAS"/>
    <property type="match status" value="1"/>
</dbReference>
<dbReference type="EMBL" id="JBHSWI010000001">
    <property type="protein sequence ID" value="MFC6647204.1"/>
    <property type="molecule type" value="Genomic_DNA"/>
</dbReference>
<dbReference type="InterPro" id="IPR046532">
    <property type="entry name" value="DUF6597"/>
</dbReference>
<reference evidence="6" key="1">
    <citation type="journal article" date="2019" name="Int. J. Syst. Evol. Microbiol.">
        <title>The Global Catalogue of Microorganisms (GCM) 10K type strain sequencing project: providing services to taxonomists for standard genome sequencing and annotation.</title>
        <authorList>
            <consortium name="The Broad Institute Genomics Platform"/>
            <consortium name="The Broad Institute Genome Sequencing Center for Infectious Disease"/>
            <person name="Wu L."/>
            <person name="Ma J."/>
        </authorList>
    </citation>
    <scope>NUCLEOTIDE SEQUENCE [LARGE SCALE GENOMIC DNA]</scope>
    <source>
        <strain evidence="6">CGMCC 1.16026</strain>
    </source>
</reference>
<sequence>MSCSAARPMTVRRWLPCAELRPFVEAYSIREAGFGRMQAHVPLPARRDCFLEFYLQDRYRVLVVATGEEHWAPRCVLVGPSTRRTADLRLSGSLRVFSVRFSPVGFRALFGIPARLLCDQALEAEHVLGHGIAEVHEQLALAEPTHWESIAEQYLLKRARALKMTDELRIATQAAATIQRSQGMVKVAVAAAASSVSMRHLERVFQEQVGVSPKVFARLLRLNHVLEVAGPTSNWADVASLCGYFDQSHMVRDFRAMTGATPMEFTALRAAPPQG</sequence>
<organism evidence="5 6">
    <name type="scientific">Granulicella cerasi</name>
    <dbReference type="NCBI Taxonomy" id="741063"/>
    <lineage>
        <taxon>Bacteria</taxon>
        <taxon>Pseudomonadati</taxon>
        <taxon>Acidobacteriota</taxon>
        <taxon>Terriglobia</taxon>
        <taxon>Terriglobales</taxon>
        <taxon>Acidobacteriaceae</taxon>
        <taxon>Granulicella</taxon>
    </lineage>
</organism>
<evidence type="ECO:0000256" key="1">
    <source>
        <dbReference type="ARBA" id="ARBA00023015"/>
    </source>
</evidence>
<evidence type="ECO:0000313" key="5">
    <source>
        <dbReference type="EMBL" id="MFC6647204.1"/>
    </source>
</evidence>
<dbReference type="InterPro" id="IPR018060">
    <property type="entry name" value="HTH_AraC"/>
</dbReference>
<dbReference type="RefSeq" id="WP_263370885.1">
    <property type="nucleotide sequence ID" value="NZ_JAGSYD010000002.1"/>
</dbReference>
<dbReference type="PROSITE" id="PS01124">
    <property type="entry name" value="HTH_ARAC_FAMILY_2"/>
    <property type="match status" value="1"/>
</dbReference>
<dbReference type="Pfam" id="PF12833">
    <property type="entry name" value="HTH_18"/>
    <property type="match status" value="1"/>
</dbReference>
<dbReference type="SMART" id="SM00342">
    <property type="entry name" value="HTH_ARAC"/>
    <property type="match status" value="1"/>
</dbReference>
<keyword evidence="1" id="KW-0805">Transcription regulation</keyword>
<dbReference type="InterPro" id="IPR050204">
    <property type="entry name" value="AraC_XylS_family_regulators"/>
</dbReference>
<dbReference type="Pfam" id="PF20240">
    <property type="entry name" value="DUF6597"/>
    <property type="match status" value="1"/>
</dbReference>
<evidence type="ECO:0000313" key="6">
    <source>
        <dbReference type="Proteomes" id="UP001596391"/>
    </source>
</evidence>
<protein>
    <submittedName>
        <fullName evidence="5">Helix-turn-helix domain-containing protein</fullName>
    </submittedName>
</protein>
<proteinExistence type="predicted"/>
<evidence type="ECO:0000256" key="2">
    <source>
        <dbReference type="ARBA" id="ARBA00023125"/>
    </source>
</evidence>
<keyword evidence="3" id="KW-0804">Transcription</keyword>
<feature type="domain" description="HTH araC/xylS-type" evidence="4">
    <location>
        <begin position="168"/>
        <end position="268"/>
    </location>
</feature>
<dbReference type="Proteomes" id="UP001596391">
    <property type="component" value="Unassembled WGS sequence"/>
</dbReference>